<evidence type="ECO:0000256" key="13">
    <source>
        <dbReference type="SAM" id="MobiDB-lite"/>
    </source>
</evidence>
<evidence type="ECO:0000313" key="16">
    <source>
        <dbReference type="EMBL" id="KAJ8486670.1"/>
    </source>
</evidence>
<dbReference type="GO" id="GO:0048364">
    <property type="term" value="P:root development"/>
    <property type="evidence" value="ECO:0007669"/>
    <property type="project" value="UniProtKB-ARBA"/>
</dbReference>
<evidence type="ECO:0000256" key="8">
    <source>
        <dbReference type="ARBA" id="ARBA00023264"/>
    </source>
</evidence>
<dbReference type="PROSITE" id="PS50054">
    <property type="entry name" value="TYR_PHOSPHATASE_DUAL"/>
    <property type="match status" value="1"/>
</dbReference>
<keyword evidence="17" id="KW-1185">Reference proteome</keyword>
<dbReference type="CDD" id="cd14524">
    <property type="entry name" value="PTPMT1"/>
    <property type="match status" value="1"/>
</dbReference>
<keyword evidence="4" id="KW-0378">Hydrolase</keyword>
<feature type="region of interest" description="Disordered" evidence="13">
    <location>
        <begin position="1"/>
        <end position="33"/>
    </location>
</feature>
<keyword evidence="7" id="KW-0594">Phospholipid biosynthesis</keyword>
<evidence type="ECO:0000256" key="2">
    <source>
        <dbReference type="ARBA" id="ARBA00008601"/>
    </source>
</evidence>
<dbReference type="GO" id="GO:0004721">
    <property type="term" value="F:phosphoprotein phosphatase activity"/>
    <property type="evidence" value="ECO:0007669"/>
    <property type="project" value="UniProtKB-KW"/>
</dbReference>
<dbReference type="InterPro" id="IPR016130">
    <property type="entry name" value="Tyr_Pase_AS"/>
</dbReference>
<keyword evidence="5" id="KW-0904">Protein phosphatase</keyword>
<comment type="similarity">
    <text evidence="2">Belongs to the protein-tyrosine phosphatase family. Non-receptor class dual specificity subfamily.</text>
</comment>
<feature type="compositionally biased region" description="Low complexity" evidence="13">
    <location>
        <begin position="1"/>
        <end position="16"/>
    </location>
</feature>
<protein>
    <recommendedName>
        <fullName evidence="10">phosphatidylglycerophosphatase</fullName>
        <ecNumber evidence="10">3.1.3.27</ecNumber>
    </recommendedName>
</protein>
<comment type="pathway">
    <text evidence="1">Lipid metabolism.</text>
</comment>
<dbReference type="PROSITE" id="PS00383">
    <property type="entry name" value="TYR_PHOSPHATASE_1"/>
    <property type="match status" value="1"/>
</dbReference>
<dbReference type="SMART" id="SM00195">
    <property type="entry name" value="DSPc"/>
    <property type="match status" value="1"/>
</dbReference>
<dbReference type="EC" id="3.1.3.27" evidence="10"/>
<dbReference type="GO" id="GO:0008654">
    <property type="term" value="P:phospholipid biosynthetic process"/>
    <property type="evidence" value="ECO:0007669"/>
    <property type="project" value="UniProtKB-KW"/>
</dbReference>
<evidence type="ECO:0000256" key="7">
    <source>
        <dbReference type="ARBA" id="ARBA00023209"/>
    </source>
</evidence>
<evidence type="ECO:0000256" key="12">
    <source>
        <dbReference type="ARBA" id="ARBA00053902"/>
    </source>
</evidence>
<keyword evidence="8" id="KW-1208">Phospholipid metabolism</keyword>
<feature type="domain" description="Tyrosine specific protein phosphatases" evidence="15">
    <location>
        <begin position="193"/>
        <end position="261"/>
    </location>
</feature>
<comment type="pathway">
    <text evidence="9">Phospholipid metabolism; phosphatidylglycerol biosynthesis; phosphatidylglycerol from CDP-diacylglycerol: step 2/2.</text>
</comment>
<accession>A0AAV8PGY1</accession>
<keyword evidence="3" id="KW-0444">Lipid biosynthesis</keyword>
<dbReference type="SUPFAM" id="SSF52799">
    <property type="entry name" value="(Phosphotyrosine protein) phosphatases II"/>
    <property type="match status" value="1"/>
</dbReference>
<dbReference type="InterPro" id="IPR020422">
    <property type="entry name" value="TYR_PHOSPHATASE_DUAL_dom"/>
</dbReference>
<comment type="function">
    <text evidence="12">Exhibits phosphatidylglycerophosphate phosphatase activity. Involved in root growth and columella cells organization. May possess protein phosphatase activity.</text>
</comment>
<evidence type="ECO:0000259" key="15">
    <source>
        <dbReference type="PROSITE" id="PS50056"/>
    </source>
</evidence>
<dbReference type="PANTHER" id="PTHR46274:SF20">
    <property type="entry name" value="DUAL SPECIFICITY PROTEIN PHOSPHATASE DSP8"/>
    <property type="match status" value="1"/>
</dbReference>
<name>A0AAV8PGY1_ENSVE</name>
<dbReference type="EMBL" id="JAQQAF010000005">
    <property type="protein sequence ID" value="KAJ8486670.1"/>
    <property type="molecule type" value="Genomic_DNA"/>
</dbReference>
<comment type="catalytic activity">
    <reaction evidence="11">
        <text>a 1,2-diacyl-sn-glycero-3-phospho-(1'-sn-glycero-3'-phosphate) + H2O = a 1,2-diacyl-sn-glycero-3-phospho-(1'-sn-glycerol) + phosphate</text>
        <dbReference type="Rhea" id="RHEA:33751"/>
        <dbReference type="ChEBI" id="CHEBI:15377"/>
        <dbReference type="ChEBI" id="CHEBI:43474"/>
        <dbReference type="ChEBI" id="CHEBI:60110"/>
        <dbReference type="ChEBI" id="CHEBI:64716"/>
        <dbReference type="EC" id="3.1.3.27"/>
    </reaction>
    <physiologicalReaction direction="left-to-right" evidence="11">
        <dbReference type="Rhea" id="RHEA:33752"/>
    </physiologicalReaction>
</comment>
<dbReference type="Proteomes" id="UP001222027">
    <property type="component" value="Unassembled WGS sequence"/>
</dbReference>
<evidence type="ECO:0000256" key="3">
    <source>
        <dbReference type="ARBA" id="ARBA00022516"/>
    </source>
</evidence>
<dbReference type="InterPro" id="IPR000387">
    <property type="entry name" value="Tyr_Pase_dom"/>
</dbReference>
<dbReference type="PROSITE" id="PS50056">
    <property type="entry name" value="TYR_PHOSPHATASE_2"/>
    <property type="match status" value="1"/>
</dbReference>
<evidence type="ECO:0000256" key="1">
    <source>
        <dbReference type="ARBA" id="ARBA00005189"/>
    </source>
</evidence>
<dbReference type="InterPro" id="IPR029021">
    <property type="entry name" value="Prot-tyrosine_phosphatase-like"/>
</dbReference>
<evidence type="ECO:0000313" key="17">
    <source>
        <dbReference type="Proteomes" id="UP001222027"/>
    </source>
</evidence>
<dbReference type="PANTHER" id="PTHR46274">
    <property type="entry name" value="PHOSPHATIDYLINOSITOL PHOSPHATASE"/>
    <property type="match status" value="1"/>
</dbReference>
<organism evidence="16 17">
    <name type="scientific">Ensete ventricosum</name>
    <name type="common">Abyssinian banana</name>
    <name type="synonym">Musa ensete</name>
    <dbReference type="NCBI Taxonomy" id="4639"/>
    <lineage>
        <taxon>Eukaryota</taxon>
        <taxon>Viridiplantae</taxon>
        <taxon>Streptophyta</taxon>
        <taxon>Embryophyta</taxon>
        <taxon>Tracheophyta</taxon>
        <taxon>Spermatophyta</taxon>
        <taxon>Magnoliopsida</taxon>
        <taxon>Liliopsida</taxon>
        <taxon>Zingiberales</taxon>
        <taxon>Musaceae</taxon>
        <taxon>Ensete</taxon>
    </lineage>
</organism>
<evidence type="ECO:0000256" key="6">
    <source>
        <dbReference type="ARBA" id="ARBA00023098"/>
    </source>
</evidence>
<evidence type="ECO:0000256" key="5">
    <source>
        <dbReference type="ARBA" id="ARBA00022912"/>
    </source>
</evidence>
<proteinExistence type="inferred from homology"/>
<dbReference type="Gene3D" id="3.90.190.10">
    <property type="entry name" value="Protein tyrosine phosphatase superfamily"/>
    <property type="match status" value="1"/>
</dbReference>
<dbReference type="InterPro" id="IPR044596">
    <property type="entry name" value="PTPMT1-like"/>
</dbReference>
<evidence type="ECO:0000256" key="4">
    <source>
        <dbReference type="ARBA" id="ARBA00022801"/>
    </source>
</evidence>
<feature type="domain" description="Tyrosine-protein phosphatase" evidence="14">
    <location>
        <begin position="125"/>
        <end position="272"/>
    </location>
</feature>
<evidence type="ECO:0000259" key="14">
    <source>
        <dbReference type="PROSITE" id="PS50054"/>
    </source>
</evidence>
<dbReference type="GO" id="GO:0008962">
    <property type="term" value="F:phosphatidylglycerophosphatase activity"/>
    <property type="evidence" value="ECO:0007669"/>
    <property type="project" value="UniProtKB-EC"/>
</dbReference>
<keyword evidence="6" id="KW-0443">Lipid metabolism</keyword>
<gene>
    <name evidence="16" type="ORF">OPV22_019155</name>
</gene>
<reference evidence="16 17" key="1">
    <citation type="submission" date="2022-12" db="EMBL/GenBank/DDBJ databases">
        <title>Chromosome-scale assembly of the Ensete ventricosum genome.</title>
        <authorList>
            <person name="Dussert Y."/>
            <person name="Stocks J."/>
            <person name="Wendawek A."/>
            <person name="Woldeyes F."/>
            <person name="Nichols R.A."/>
            <person name="Borrell J.S."/>
        </authorList>
    </citation>
    <scope>NUCLEOTIDE SEQUENCE [LARGE SCALE GENOMIC DNA]</scope>
    <source>
        <strain evidence="17">cv. Maze</strain>
        <tissue evidence="16">Seeds</tissue>
    </source>
</reference>
<comment type="caution">
    <text evidence="16">The sequence shown here is derived from an EMBL/GenBank/DDBJ whole genome shotgun (WGS) entry which is preliminary data.</text>
</comment>
<sequence>MFSSSSTTIASSPSNTCSTAPPKPCPHLTRSSSPRVAYAPMTSSTFATTSSAFFRTPCRHDRIDGEAIEVTIEVEGGGTREKHKSETISFTRLLPILVRLSPDLDPLSALPIECCAVGTAAEFHWWDEIDKFLLLGAVPFPNDVPRLQQLGVRGVITLNEPYETLVPSSLYMVHGINHLVIPTRDYLFAPSIVDIYRAVDFIHRNASRGRTTYVHCKAGRGRSTTIVLCYLVQHKNMTPTAALEYVRSRRPRVLLAPSQWKAVQQYSQCKLEFPAIRSPRSTDLLKGDEVLISEADLEGYNVGEDTKDLIISSCKIAEPSPMIVKHMTESPIGGDEVLVTEADLEGYETFMIACEDRSLSSNVTAIVPARTRMVMRRLCCICTSLKSSTGGQPVASRFHEIHAC</sequence>
<dbReference type="AlphaFoldDB" id="A0AAV8PGY1"/>
<dbReference type="Pfam" id="PF00782">
    <property type="entry name" value="DSPc"/>
    <property type="match status" value="1"/>
</dbReference>
<evidence type="ECO:0000256" key="9">
    <source>
        <dbReference type="ARBA" id="ARBA00024192"/>
    </source>
</evidence>
<evidence type="ECO:0000256" key="11">
    <source>
        <dbReference type="ARBA" id="ARBA00050944"/>
    </source>
</evidence>
<dbReference type="InterPro" id="IPR000340">
    <property type="entry name" value="Dual-sp_phosphatase_cat-dom"/>
</dbReference>
<dbReference type="FunFam" id="3.90.190.10:FF:000051">
    <property type="entry name" value="Dual specificity phosphatase domain protein"/>
    <property type="match status" value="1"/>
</dbReference>
<evidence type="ECO:0000256" key="10">
    <source>
        <dbReference type="ARBA" id="ARBA00024224"/>
    </source>
</evidence>